<keyword evidence="12" id="KW-1185">Reference proteome</keyword>
<evidence type="ECO:0000256" key="3">
    <source>
        <dbReference type="ARBA" id="ARBA00011270"/>
    </source>
</evidence>
<dbReference type="PROSITE" id="PS00167">
    <property type="entry name" value="TRP_SYNTHASE_ALPHA"/>
    <property type="match status" value="1"/>
</dbReference>
<dbReference type="SUPFAM" id="SSF51366">
    <property type="entry name" value="Ribulose-phoshate binding barrel"/>
    <property type="match status" value="1"/>
</dbReference>
<dbReference type="HAMAP" id="MF_00131">
    <property type="entry name" value="Trp_synth_alpha"/>
    <property type="match status" value="1"/>
</dbReference>
<evidence type="ECO:0000313" key="11">
    <source>
        <dbReference type="EMBL" id="PQJ28451.1"/>
    </source>
</evidence>
<evidence type="ECO:0000256" key="10">
    <source>
        <dbReference type="RuleBase" id="RU003662"/>
    </source>
</evidence>
<keyword evidence="4 9" id="KW-0028">Amino-acid biosynthesis</keyword>
<dbReference type="PANTHER" id="PTHR43406">
    <property type="entry name" value="TRYPTOPHAN SYNTHASE, ALPHA CHAIN"/>
    <property type="match status" value="1"/>
</dbReference>
<keyword evidence="7 9" id="KW-0456">Lyase</keyword>
<evidence type="ECO:0000256" key="7">
    <source>
        <dbReference type="ARBA" id="ARBA00023239"/>
    </source>
</evidence>
<evidence type="ECO:0000256" key="2">
    <source>
        <dbReference type="ARBA" id="ARBA00004733"/>
    </source>
</evidence>
<proteinExistence type="inferred from homology"/>
<comment type="subunit">
    <text evidence="3 9">Tetramer of two alpha and two beta chains.</text>
</comment>
<evidence type="ECO:0000313" key="12">
    <source>
        <dbReference type="Proteomes" id="UP000239907"/>
    </source>
</evidence>
<dbReference type="InterPro" id="IPR002028">
    <property type="entry name" value="Trp_synthase_suA"/>
</dbReference>
<feature type="active site" description="Proton acceptor" evidence="9">
    <location>
        <position position="50"/>
    </location>
</feature>
<dbReference type="InterPro" id="IPR018204">
    <property type="entry name" value="Trp_synthase_alpha_AS"/>
</dbReference>
<evidence type="ECO:0000256" key="6">
    <source>
        <dbReference type="ARBA" id="ARBA00023141"/>
    </source>
</evidence>
<dbReference type="NCBIfam" id="TIGR00262">
    <property type="entry name" value="trpA"/>
    <property type="match status" value="1"/>
</dbReference>
<name>A0A2S7U1U9_9BACT</name>
<organism evidence="11 12">
    <name type="scientific">Rubritalea profundi</name>
    <dbReference type="NCBI Taxonomy" id="1658618"/>
    <lineage>
        <taxon>Bacteria</taxon>
        <taxon>Pseudomonadati</taxon>
        <taxon>Verrucomicrobiota</taxon>
        <taxon>Verrucomicrobiia</taxon>
        <taxon>Verrucomicrobiales</taxon>
        <taxon>Rubritaleaceae</taxon>
        <taxon>Rubritalea</taxon>
    </lineage>
</organism>
<dbReference type="UniPathway" id="UPA00035">
    <property type="reaction ID" value="UER00044"/>
</dbReference>
<accession>A0A2S7U1U9</accession>
<dbReference type="InterPro" id="IPR011060">
    <property type="entry name" value="RibuloseP-bd_barrel"/>
</dbReference>
<dbReference type="Pfam" id="PF00290">
    <property type="entry name" value="Trp_syntA"/>
    <property type="match status" value="1"/>
</dbReference>
<dbReference type="EC" id="4.2.1.20" evidence="9"/>
<evidence type="ECO:0000256" key="1">
    <source>
        <dbReference type="ARBA" id="ARBA00003365"/>
    </source>
</evidence>
<dbReference type="Gene3D" id="3.20.20.70">
    <property type="entry name" value="Aldolase class I"/>
    <property type="match status" value="1"/>
</dbReference>
<sequence length="270" mass="28391">MSNRIDTTFQKLAETHTPAFIAYVAAGDPNLEKSLEIIRGLADAGADVIELGVPFSDPLADGVVNQLAAERALKAGTTFVKILQLVRDFRETHETPIVLFTYLNPIYTYGFEKFHSDAAAAGADGVLLLDLPPDEVKHNKELAAHEGLKHITLIAPTSPEERIAALAQQSEGFIYALSRSGVTGAQAAPSAAIGDTVARIKKYTDTPVCIGFGINTPEQAAMVGSVCDGVVVGSCIVNQVAENADCADVAAKVAAFTTPLIQASKGLLTT</sequence>
<feature type="active site" description="Proton acceptor" evidence="9">
    <location>
        <position position="61"/>
    </location>
</feature>
<dbReference type="InterPro" id="IPR013785">
    <property type="entry name" value="Aldolase_TIM"/>
</dbReference>
<dbReference type="GO" id="GO:0004834">
    <property type="term" value="F:tryptophan synthase activity"/>
    <property type="evidence" value="ECO:0007669"/>
    <property type="project" value="UniProtKB-UniRule"/>
</dbReference>
<comment type="function">
    <text evidence="1 9">The alpha subunit is responsible for the aldol cleavage of indoleglycerol phosphate to indole and glyceraldehyde 3-phosphate.</text>
</comment>
<dbReference type="CDD" id="cd04724">
    <property type="entry name" value="Tryptophan_synthase_alpha"/>
    <property type="match status" value="1"/>
</dbReference>
<dbReference type="GO" id="GO:0005829">
    <property type="term" value="C:cytosol"/>
    <property type="evidence" value="ECO:0007669"/>
    <property type="project" value="TreeGrafter"/>
</dbReference>
<dbReference type="OrthoDB" id="9804578at2"/>
<dbReference type="FunFam" id="3.20.20.70:FF:000037">
    <property type="entry name" value="Tryptophan synthase alpha chain"/>
    <property type="match status" value="1"/>
</dbReference>
<protein>
    <recommendedName>
        <fullName evidence="9">Tryptophan synthase alpha chain</fullName>
        <ecNumber evidence="9">4.2.1.20</ecNumber>
    </recommendedName>
</protein>
<dbReference type="PANTHER" id="PTHR43406:SF1">
    <property type="entry name" value="TRYPTOPHAN SYNTHASE ALPHA CHAIN, CHLOROPLASTIC"/>
    <property type="match status" value="1"/>
</dbReference>
<dbReference type="Proteomes" id="UP000239907">
    <property type="component" value="Unassembled WGS sequence"/>
</dbReference>
<reference evidence="11 12" key="1">
    <citation type="submission" date="2016-12" db="EMBL/GenBank/DDBJ databases">
        <title>Study of bacterial adaptation to deep sea.</title>
        <authorList>
            <person name="Song J."/>
            <person name="Yoshizawa S."/>
            <person name="Kogure K."/>
        </authorList>
    </citation>
    <scope>NUCLEOTIDE SEQUENCE [LARGE SCALE GENOMIC DNA]</scope>
    <source>
        <strain evidence="11 12">SAORIC-165</strain>
    </source>
</reference>
<evidence type="ECO:0000256" key="9">
    <source>
        <dbReference type="HAMAP-Rule" id="MF_00131"/>
    </source>
</evidence>
<comment type="pathway">
    <text evidence="2 9">Amino-acid biosynthesis; L-tryptophan biosynthesis; L-tryptophan from chorismate: step 5/5.</text>
</comment>
<dbReference type="RefSeq" id="WP_105042952.1">
    <property type="nucleotide sequence ID" value="NZ_MQWA01000001.1"/>
</dbReference>
<comment type="similarity">
    <text evidence="9 10">Belongs to the TrpA family.</text>
</comment>
<evidence type="ECO:0000256" key="5">
    <source>
        <dbReference type="ARBA" id="ARBA00022822"/>
    </source>
</evidence>
<gene>
    <name evidence="9" type="primary">trpA</name>
    <name evidence="11" type="ORF">BSZ32_07960</name>
</gene>
<dbReference type="AlphaFoldDB" id="A0A2S7U1U9"/>
<comment type="catalytic activity">
    <reaction evidence="8 9">
        <text>(1S,2R)-1-C-(indol-3-yl)glycerol 3-phosphate + L-serine = D-glyceraldehyde 3-phosphate + L-tryptophan + H2O</text>
        <dbReference type="Rhea" id="RHEA:10532"/>
        <dbReference type="ChEBI" id="CHEBI:15377"/>
        <dbReference type="ChEBI" id="CHEBI:33384"/>
        <dbReference type="ChEBI" id="CHEBI:57912"/>
        <dbReference type="ChEBI" id="CHEBI:58866"/>
        <dbReference type="ChEBI" id="CHEBI:59776"/>
        <dbReference type="EC" id="4.2.1.20"/>
    </reaction>
</comment>
<evidence type="ECO:0000256" key="8">
    <source>
        <dbReference type="ARBA" id="ARBA00049047"/>
    </source>
</evidence>
<comment type="caution">
    <text evidence="11">The sequence shown here is derived from an EMBL/GenBank/DDBJ whole genome shotgun (WGS) entry which is preliminary data.</text>
</comment>
<evidence type="ECO:0000256" key="4">
    <source>
        <dbReference type="ARBA" id="ARBA00022605"/>
    </source>
</evidence>
<keyword evidence="5 9" id="KW-0822">Tryptophan biosynthesis</keyword>
<keyword evidence="6 9" id="KW-0057">Aromatic amino acid biosynthesis</keyword>
<dbReference type="EMBL" id="MQWA01000001">
    <property type="protein sequence ID" value="PQJ28451.1"/>
    <property type="molecule type" value="Genomic_DNA"/>
</dbReference>